<feature type="compositionally biased region" description="Basic residues" evidence="12">
    <location>
        <begin position="1"/>
        <end position="10"/>
    </location>
</feature>
<keyword evidence="15" id="KW-1185">Reference proteome</keyword>
<evidence type="ECO:0000256" key="8">
    <source>
        <dbReference type="ARBA" id="ARBA00023136"/>
    </source>
</evidence>
<feature type="transmembrane region" description="Helical" evidence="13">
    <location>
        <begin position="523"/>
        <end position="542"/>
    </location>
</feature>
<evidence type="ECO:0000256" key="11">
    <source>
        <dbReference type="PIRSR" id="PIRSR000439-1"/>
    </source>
</evidence>
<feature type="transmembrane region" description="Helical" evidence="13">
    <location>
        <begin position="469"/>
        <end position="487"/>
    </location>
</feature>
<dbReference type="PhylomeDB" id="A0A0D2X478"/>
<feature type="compositionally biased region" description="Low complexity" evidence="12">
    <location>
        <begin position="30"/>
        <end position="52"/>
    </location>
</feature>
<feature type="transmembrane region" description="Helical" evidence="13">
    <location>
        <begin position="229"/>
        <end position="247"/>
    </location>
</feature>
<dbReference type="EMBL" id="KE346369">
    <property type="protein sequence ID" value="KJE95584.1"/>
    <property type="molecule type" value="Genomic_DNA"/>
</dbReference>
<gene>
    <name evidence="14" type="ORF">CAOG_006024</name>
</gene>
<dbReference type="Proteomes" id="UP000008743">
    <property type="component" value="Unassembled WGS sequence"/>
</dbReference>
<feature type="active site" evidence="11">
    <location>
        <position position="482"/>
    </location>
</feature>
<dbReference type="PIRSF" id="PIRSF000439">
    <property type="entry name" value="Oat_ACAT_DAG_ARE"/>
    <property type="match status" value="1"/>
</dbReference>
<evidence type="ECO:0000256" key="6">
    <source>
        <dbReference type="ARBA" id="ARBA00022824"/>
    </source>
</evidence>
<feature type="transmembrane region" description="Helical" evidence="13">
    <location>
        <begin position="253"/>
        <end position="273"/>
    </location>
</feature>
<dbReference type="InterPro" id="IPR027251">
    <property type="entry name" value="Diacylglycerol_acylTrfase1"/>
</dbReference>
<feature type="transmembrane region" description="Helical" evidence="13">
    <location>
        <begin position="189"/>
        <end position="208"/>
    </location>
</feature>
<evidence type="ECO:0000256" key="7">
    <source>
        <dbReference type="ARBA" id="ARBA00022989"/>
    </source>
</evidence>
<evidence type="ECO:0000256" key="9">
    <source>
        <dbReference type="ARBA" id="ARBA00023315"/>
    </source>
</evidence>
<evidence type="ECO:0000313" key="15">
    <source>
        <dbReference type="Proteomes" id="UP000008743"/>
    </source>
</evidence>
<sequence length="551" mass="62890">MSASLRKRRGVHSDGAQDLVAPDAADTDKSNNNNNNNNAAISSSSISNSSSIERPASPPLQFMPTPTPLSSSPRTTGGRRSLSHRDTQSSAATTSSTSSSNASAGGDAAARKAAAMQQALSNPLAWNCHKPTSSLLSSASRFNNYRGLFNLCMLILVLSNLRMIVENVAKYGVLVNPLRWFSWWIEDPYTWPNLLLALSLNIYIFAALHIERRLADGRLSNNRGRLFHCINIFLELVIPLVIVFVAHPNPAGSVLVIGQASVIWLKLVSWVMFNGWCREERAAALTGTRPPVDRWTASDIDFVYDPPLLYPNNLTASNLYYFMLAPTLCYELNFPRTRRIRWRFLARRIVETVFFAVLLFALGEQWVVPTVKNSMKPLHELDWTTMTERVLKLAIPNHFLWLIFFYWFFHCVLNAMAEVLRFADREFYRDWWNATTIQYFWRNWNIPVHKWCARHFYLPLMRAGYSRPFGWLAVFLLSALFHEILVSVPLGMFKIWAFAAMMGQIPLAVITERFFKNSQYGNVVVWFSLVLGQPIAVLMYVYDYLVIHQKL</sequence>
<dbReference type="AlphaFoldDB" id="A0A0D2X478"/>
<dbReference type="PANTHER" id="PTHR10408:SF7">
    <property type="entry name" value="DIACYLGLYCEROL O-ACYLTRANSFERASE 1"/>
    <property type="match status" value="1"/>
</dbReference>
<evidence type="ECO:0000256" key="5">
    <source>
        <dbReference type="ARBA" id="ARBA00022692"/>
    </source>
</evidence>
<keyword evidence="7 13" id="KW-1133">Transmembrane helix</keyword>
<evidence type="ECO:0000256" key="13">
    <source>
        <dbReference type="SAM" id="Phobius"/>
    </source>
</evidence>
<evidence type="ECO:0000256" key="10">
    <source>
        <dbReference type="PIRNR" id="PIRNR000439"/>
    </source>
</evidence>
<dbReference type="Pfam" id="PF03062">
    <property type="entry name" value="MBOAT"/>
    <property type="match status" value="1"/>
</dbReference>
<dbReference type="InParanoid" id="A0A0D2X478"/>
<dbReference type="STRING" id="595528.A0A0D2X478"/>
<dbReference type="OrthoDB" id="10039049at2759"/>
<keyword evidence="8 10" id="KW-0472">Membrane</keyword>
<dbReference type="eggNOG" id="KOG0380">
    <property type="taxonomic scope" value="Eukaryota"/>
</dbReference>
<feature type="compositionally biased region" description="Low complexity" evidence="12">
    <location>
        <begin position="68"/>
        <end position="80"/>
    </location>
</feature>
<organism evidence="14 15">
    <name type="scientific">Capsaspora owczarzaki (strain ATCC 30864)</name>
    <dbReference type="NCBI Taxonomy" id="595528"/>
    <lineage>
        <taxon>Eukaryota</taxon>
        <taxon>Filasterea</taxon>
        <taxon>Capsaspora</taxon>
    </lineage>
</organism>
<dbReference type="InterPro" id="IPR004299">
    <property type="entry name" value="MBOAT_fam"/>
</dbReference>
<feature type="transmembrane region" description="Helical" evidence="13">
    <location>
        <begin position="399"/>
        <end position="420"/>
    </location>
</feature>
<evidence type="ECO:0000256" key="12">
    <source>
        <dbReference type="SAM" id="MobiDB-lite"/>
    </source>
</evidence>
<dbReference type="GO" id="GO:0004144">
    <property type="term" value="F:diacylglycerol O-acyltransferase activity"/>
    <property type="evidence" value="ECO:0007669"/>
    <property type="project" value="InterPro"/>
</dbReference>
<feature type="compositionally biased region" description="Low complexity" evidence="12">
    <location>
        <begin position="88"/>
        <end position="108"/>
    </location>
</feature>
<accession>A0A0D2X478</accession>
<comment type="similarity">
    <text evidence="3 10">Belongs to the membrane-bound acyltransferase family. Sterol o-acyltransferase subfamily.</text>
</comment>
<keyword evidence="9 10" id="KW-0012">Acyltransferase</keyword>
<evidence type="ECO:0000313" key="14">
    <source>
        <dbReference type="EMBL" id="KJE95584.1"/>
    </source>
</evidence>
<name>A0A0D2X478_CAPO3</name>
<dbReference type="GO" id="GO:0005789">
    <property type="term" value="C:endoplasmic reticulum membrane"/>
    <property type="evidence" value="ECO:0007669"/>
    <property type="project" value="UniProtKB-SubCell"/>
</dbReference>
<feature type="region of interest" description="Disordered" evidence="12">
    <location>
        <begin position="1"/>
        <end position="108"/>
    </location>
</feature>
<proteinExistence type="inferred from homology"/>
<comment type="pathway">
    <text evidence="2">Lipid metabolism.</text>
</comment>
<dbReference type="InterPro" id="IPR014371">
    <property type="entry name" value="Oat_ACAT_DAG_ARE"/>
</dbReference>
<dbReference type="PANTHER" id="PTHR10408">
    <property type="entry name" value="STEROL O-ACYLTRANSFERASE"/>
    <property type="match status" value="1"/>
</dbReference>
<protein>
    <recommendedName>
        <fullName evidence="10">O-acyltransferase</fullName>
    </recommendedName>
</protein>
<reference evidence="15" key="1">
    <citation type="submission" date="2011-02" db="EMBL/GenBank/DDBJ databases">
        <title>The Genome Sequence of Capsaspora owczarzaki ATCC 30864.</title>
        <authorList>
            <person name="Russ C."/>
            <person name="Cuomo C."/>
            <person name="Burger G."/>
            <person name="Gray M.W."/>
            <person name="Holland P.W.H."/>
            <person name="King N."/>
            <person name="Lang F.B.F."/>
            <person name="Roger A.J."/>
            <person name="Ruiz-Trillo I."/>
            <person name="Young S.K."/>
            <person name="Zeng Q."/>
            <person name="Gargeya S."/>
            <person name="Alvarado L."/>
            <person name="Berlin A."/>
            <person name="Chapman S.B."/>
            <person name="Chen Z."/>
            <person name="Freedman E."/>
            <person name="Gellesch M."/>
            <person name="Goldberg J."/>
            <person name="Griggs A."/>
            <person name="Gujja S."/>
            <person name="Heilman E."/>
            <person name="Heiman D."/>
            <person name="Howarth C."/>
            <person name="Mehta T."/>
            <person name="Neiman D."/>
            <person name="Pearson M."/>
            <person name="Roberts A."/>
            <person name="Saif S."/>
            <person name="Shea T."/>
            <person name="Shenoy N."/>
            <person name="Sisk P."/>
            <person name="Stolte C."/>
            <person name="Sykes S."/>
            <person name="White J."/>
            <person name="Yandava C."/>
            <person name="Haas B."/>
            <person name="Nusbaum C."/>
            <person name="Birren B."/>
        </authorList>
    </citation>
    <scope>NUCLEOTIDE SEQUENCE</scope>
    <source>
        <strain evidence="15">ATCC 30864</strain>
    </source>
</reference>
<keyword evidence="5 13" id="KW-0812">Transmembrane</keyword>
<feature type="transmembrane region" description="Helical" evidence="13">
    <location>
        <begin position="349"/>
        <end position="368"/>
    </location>
</feature>
<comment type="subcellular location">
    <subcellularLocation>
        <location evidence="1 10">Endoplasmic reticulum membrane</location>
        <topology evidence="1 10">Multi-pass membrane protein</topology>
    </subcellularLocation>
</comment>
<evidence type="ECO:0000256" key="3">
    <source>
        <dbReference type="ARBA" id="ARBA00009010"/>
    </source>
</evidence>
<keyword evidence="6 10" id="KW-0256">Endoplasmic reticulum</keyword>
<dbReference type="GO" id="GO:0019432">
    <property type="term" value="P:triglyceride biosynthetic process"/>
    <property type="evidence" value="ECO:0007669"/>
    <property type="project" value="InterPro"/>
</dbReference>
<feature type="transmembrane region" description="Helical" evidence="13">
    <location>
        <begin position="148"/>
        <end position="169"/>
    </location>
</feature>
<evidence type="ECO:0000256" key="4">
    <source>
        <dbReference type="ARBA" id="ARBA00022679"/>
    </source>
</evidence>
<evidence type="ECO:0000256" key="1">
    <source>
        <dbReference type="ARBA" id="ARBA00004477"/>
    </source>
</evidence>
<evidence type="ECO:0000256" key="2">
    <source>
        <dbReference type="ARBA" id="ARBA00005189"/>
    </source>
</evidence>
<dbReference type="PIRSF" id="PIRSF500231">
    <property type="entry name" value="Oat_dag"/>
    <property type="match status" value="1"/>
</dbReference>
<keyword evidence="4 10" id="KW-0808">Transferase</keyword>